<dbReference type="Ensembl" id="ENSMALT00000027342.1">
    <property type="protein sequence ID" value="ENSMALP00000026848.1"/>
    <property type="gene ID" value="ENSMALG00000018621.1"/>
</dbReference>
<dbReference type="GO" id="GO:0005886">
    <property type="term" value="C:plasma membrane"/>
    <property type="evidence" value="ECO:0007669"/>
    <property type="project" value="InterPro"/>
</dbReference>
<reference evidence="4" key="1">
    <citation type="submission" date="2025-05" db="UniProtKB">
        <authorList>
            <consortium name="Ensembl"/>
        </authorList>
    </citation>
    <scope>IDENTIFICATION</scope>
</reference>
<feature type="compositionally biased region" description="Polar residues" evidence="1">
    <location>
        <begin position="206"/>
        <end position="224"/>
    </location>
</feature>
<dbReference type="InterPro" id="IPR013783">
    <property type="entry name" value="Ig-like_fold"/>
</dbReference>
<organism evidence="4 5">
    <name type="scientific">Monopterus albus</name>
    <name type="common">Swamp eel</name>
    <dbReference type="NCBI Taxonomy" id="43700"/>
    <lineage>
        <taxon>Eukaryota</taxon>
        <taxon>Metazoa</taxon>
        <taxon>Chordata</taxon>
        <taxon>Craniata</taxon>
        <taxon>Vertebrata</taxon>
        <taxon>Euteleostomi</taxon>
        <taxon>Actinopterygii</taxon>
        <taxon>Neopterygii</taxon>
        <taxon>Teleostei</taxon>
        <taxon>Neoteleostei</taxon>
        <taxon>Acanthomorphata</taxon>
        <taxon>Anabantaria</taxon>
        <taxon>Synbranchiformes</taxon>
        <taxon>Synbranchidae</taxon>
        <taxon>Monopterus</taxon>
    </lineage>
</organism>
<dbReference type="GO" id="GO:0002768">
    <property type="term" value="P:immune response-regulating cell surface receptor signaling pathway"/>
    <property type="evidence" value="ECO:0007669"/>
    <property type="project" value="InterPro"/>
</dbReference>
<dbReference type="SUPFAM" id="SSF48726">
    <property type="entry name" value="Immunoglobulin"/>
    <property type="match status" value="1"/>
</dbReference>
<evidence type="ECO:0000256" key="2">
    <source>
        <dbReference type="SAM" id="SignalP"/>
    </source>
</evidence>
<dbReference type="Gene3D" id="2.60.40.10">
    <property type="entry name" value="Immunoglobulins"/>
    <property type="match status" value="1"/>
</dbReference>
<keyword evidence="2" id="KW-0732">Signal</keyword>
<accession>A0A3Q3R4T1</accession>
<evidence type="ECO:0000313" key="4">
    <source>
        <dbReference type="Ensembl" id="ENSMALP00000026622.1"/>
    </source>
</evidence>
<dbReference type="PANTHER" id="PTHR37996:SF1">
    <property type="entry name" value="B- AND T-LYMPHOCYTE ATTENUATOR"/>
    <property type="match status" value="1"/>
</dbReference>
<dbReference type="InterPro" id="IPR007110">
    <property type="entry name" value="Ig-like_dom"/>
</dbReference>
<evidence type="ECO:0000313" key="5">
    <source>
        <dbReference type="Proteomes" id="UP000261600"/>
    </source>
</evidence>
<dbReference type="Ensembl" id="ENSMALT00000027112.1">
    <property type="protein sequence ID" value="ENSMALP00000026622.1"/>
    <property type="gene ID" value="ENSMALG00000018477.1"/>
</dbReference>
<dbReference type="PANTHER" id="PTHR37996">
    <property type="entry name" value="B- AND T-LYMPHOCYTE ATTENUATOR"/>
    <property type="match status" value="1"/>
</dbReference>
<sequence length="224" mass="24815">MSDMCDSLFTAISCTFFLLVSAEECSQSIQARRATFYAPQGGTLSLSCVVQHCGDTWTGNWIWKNSTEEKTVENSDRHNLTNVTVSANETRLLLHFLTVSQLDEGSYRCTVTWSQGNTDLGHWMYVKAAPSGRNLLHRGLVCAGAFVCLPIILGLVRCLSSEVKPQPLPRTCSRYIGGYRDQPHLAPSPPPPLVYADISHDARRQQGATREPVQSTVYSSVRFS</sequence>
<proteinExistence type="predicted"/>
<dbReference type="AlphaFoldDB" id="A0A3Q3R4T1"/>
<dbReference type="PROSITE" id="PS50835">
    <property type="entry name" value="IG_LIKE"/>
    <property type="match status" value="1"/>
</dbReference>
<evidence type="ECO:0000256" key="1">
    <source>
        <dbReference type="SAM" id="MobiDB-lite"/>
    </source>
</evidence>
<dbReference type="InterPro" id="IPR036179">
    <property type="entry name" value="Ig-like_dom_sf"/>
</dbReference>
<protein>
    <recommendedName>
        <fullName evidence="3">Ig-like domain-containing protein</fullName>
    </recommendedName>
</protein>
<feature type="signal peptide" evidence="2">
    <location>
        <begin position="1"/>
        <end position="22"/>
    </location>
</feature>
<name>A0A3Q3R4T1_MONAL</name>
<dbReference type="InterPro" id="IPR039257">
    <property type="entry name" value="BTLA"/>
</dbReference>
<dbReference type="GO" id="GO:0038023">
    <property type="term" value="F:signaling receptor activity"/>
    <property type="evidence" value="ECO:0007669"/>
    <property type="project" value="InterPro"/>
</dbReference>
<dbReference type="Proteomes" id="UP000261600">
    <property type="component" value="Unplaced"/>
</dbReference>
<feature type="chain" id="PRO_5044598793" description="Ig-like domain-containing protein" evidence="2">
    <location>
        <begin position="23"/>
        <end position="224"/>
    </location>
</feature>
<feature type="region of interest" description="Disordered" evidence="1">
    <location>
        <begin position="201"/>
        <end position="224"/>
    </location>
</feature>
<feature type="domain" description="Ig-like" evidence="3">
    <location>
        <begin position="27"/>
        <end position="112"/>
    </location>
</feature>
<keyword evidence="5" id="KW-1185">Reference proteome</keyword>
<evidence type="ECO:0000259" key="3">
    <source>
        <dbReference type="PROSITE" id="PS50835"/>
    </source>
</evidence>